<dbReference type="GO" id="GO:0000155">
    <property type="term" value="F:phosphorelay sensor kinase activity"/>
    <property type="evidence" value="ECO:0007669"/>
    <property type="project" value="InterPro"/>
</dbReference>
<feature type="transmembrane region" description="Helical" evidence="1">
    <location>
        <begin position="71"/>
        <end position="95"/>
    </location>
</feature>
<keyword evidence="1" id="KW-1133">Transmembrane helix</keyword>
<keyword evidence="1" id="KW-0472">Membrane</keyword>
<dbReference type="InterPro" id="IPR036890">
    <property type="entry name" value="HATPase_C_sf"/>
</dbReference>
<protein>
    <submittedName>
        <fullName evidence="3">Histidine kinase</fullName>
    </submittedName>
</protein>
<sequence>MRKQVHTSKFFWSQIIVWLPLFLIPIMYGVPHISWKDNLSQYIIPLSMMIVVYLNYFVLAPMLLKGCKKEFWCYNAFIILLLSIGQHEWLYYVGLERYFVTYPYRILSQEQRGGLYAQLFFVLRNVLNLSICAGVATSVLMARRLSKAEEEKKEAEIAMSKAELVNLRQQVNPHFLLNTLNNIYALTAFNTEKAQKAIIDLSKMLRHILYDYQQPYVNLKEEIEFLRNYIALMMIRLPANVDIKRECNIPDPCKIYVAPMIFISLLENAFKHGINPGHKNFIHIKLEATNEQIIFSIENSCSPKERLRNTGHGIGLNQVERRLELAYPGKYKWEKKFDNNQDIYSSKIIIYDTKLHNN</sequence>
<keyword evidence="3" id="KW-0418">Kinase</keyword>
<feature type="transmembrane region" description="Helical" evidence="1">
    <location>
        <begin position="12"/>
        <end position="30"/>
    </location>
</feature>
<keyword evidence="3" id="KW-0808">Transferase</keyword>
<dbReference type="Pfam" id="PF06580">
    <property type="entry name" value="His_kinase"/>
    <property type="match status" value="1"/>
</dbReference>
<dbReference type="Proteomes" id="UP000029533">
    <property type="component" value="Unassembled WGS sequence"/>
</dbReference>
<dbReference type="PANTHER" id="PTHR34220:SF7">
    <property type="entry name" value="SENSOR HISTIDINE KINASE YPDA"/>
    <property type="match status" value="1"/>
</dbReference>
<dbReference type="PANTHER" id="PTHR34220">
    <property type="entry name" value="SENSOR HISTIDINE KINASE YPDA"/>
    <property type="match status" value="1"/>
</dbReference>
<organism evidence="3 4">
    <name type="scientific">Prevotella histicola JCM 15637 = DNF00424</name>
    <dbReference type="NCBI Taxonomy" id="1236504"/>
    <lineage>
        <taxon>Bacteria</taxon>
        <taxon>Pseudomonadati</taxon>
        <taxon>Bacteroidota</taxon>
        <taxon>Bacteroidia</taxon>
        <taxon>Bacteroidales</taxon>
        <taxon>Prevotellaceae</taxon>
        <taxon>Prevotella</taxon>
    </lineage>
</organism>
<evidence type="ECO:0000313" key="3">
    <source>
        <dbReference type="EMBL" id="KGF25420.1"/>
    </source>
</evidence>
<dbReference type="InterPro" id="IPR050640">
    <property type="entry name" value="Bact_2-comp_sensor_kinase"/>
</dbReference>
<reference evidence="3 4" key="1">
    <citation type="submission" date="2014-07" db="EMBL/GenBank/DDBJ databases">
        <authorList>
            <person name="McCorrison J."/>
            <person name="Sanka R."/>
            <person name="Torralba M."/>
            <person name="Gillis M."/>
            <person name="Haft D.H."/>
            <person name="Methe B."/>
            <person name="Sutton G."/>
            <person name="Nelson K.E."/>
        </authorList>
    </citation>
    <scope>NUCLEOTIDE SEQUENCE [LARGE SCALE GENOMIC DNA]</scope>
    <source>
        <strain evidence="3 4">DNF00424</strain>
    </source>
</reference>
<dbReference type="EMBL" id="JRNJ01000081">
    <property type="protein sequence ID" value="KGF25420.1"/>
    <property type="molecule type" value="Genomic_DNA"/>
</dbReference>
<gene>
    <name evidence="3" type="ORF">HMPREF2132_09710</name>
</gene>
<dbReference type="RefSeq" id="WP_036870676.1">
    <property type="nucleotide sequence ID" value="NZ_JRNJ01000081.1"/>
</dbReference>
<feature type="domain" description="Signal transduction histidine kinase internal region" evidence="2">
    <location>
        <begin position="162"/>
        <end position="238"/>
    </location>
</feature>
<dbReference type="Gene3D" id="3.30.565.10">
    <property type="entry name" value="Histidine kinase-like ATPase, C-terminal domain"/>
    <property type="match status" value="1"/>
</dbReference>
<dbReference type="SUPFAM" id="SSF55874">
    <property type="entry name" value="ATPase domain of HSP90 chaperone/DNA topoisomerase II/histidine kinase"/>
    <property type="match status" value="1"/>
</dbReference>
<dbReference type="AlphaFoldDB" id="A0AAW3FDJ5"/>
<proteinExistence type="predicted"/>
<comment type="caution">
    <text evidence="3">The sequence shown here is derived from an EMBL/GenBank/DDBJ whole genome shotgun (WGS) entry which is preliminary data.</text>
</comment>
<evidence type="ECO:0000259" key="2">
    <source>
        <dbReference type="Pfam" id="PF06580"/>
    </source>
</evidence>
<name>A0AAW3FDJ5_9BACT</name>
<dbReference type="GO" id="GO:0016020">
    <property type="term" value="C:membrane"/>
    <property type="evidence" value="ECO:0007669"/>
    <property type="project" value="InterPro"/>
</dbReference>
<feature type="transmembrane region" description="Helical" evidence="1">
    <location>
        <begin position="115"/>
        <end position="142"/>
    </location>
</feature>
<accession>A0AAW3FDJ5</accession>
<evidence type="ECO:0000313" key="4">
    <source>
        <dbReference type="Proteomes" id="UP000029533"/>
    </source>
</evidence>
<dbReference type="InterPro" id="IPR010559">
    <property type="entry name" value="Sig_transdc_His_kin_internal"/>
</dbReference>
<evidence type="ECO:0000256" key="1">
    <source>
        <dbReference type="SAM" id="Phobius"/>
    </source>
</evidence>
<feature type="transmembrane region" description="Helical" evidence="1">
    <location>
        <begin position="42"/>
        <end position="64"/>
    </location>
</feature>
<keyword evidence="1" id="KW-0812">Transmembrane</keyword>